<proteinExistence type="predicted"/>
<organism evidence="2 3">
    <name type="scientific">Paraburkholderia azotifigens</name>
    <dbReference type="NCBI Taxonomy" id="2057004"/>
    <lineage>
        <taxon>Bacteria</taxon>
        <taxon>Pseudomonadati</taxon>
        <taxon>Pseudomonadota</taxon>
        <taxon>Betaproteobacteria</taxon>
        <taxon>Burkholderiales</taxon>
        <taxon>Burkholderiaceae</taxon>
        <taxon>Paraburkholderia</taxon>
    </lineage>
</organism>
<gene>
    <name evidence="2" type="ORF">FRZ40_03025</name>
    <name evidence="1" type="ORF">V4C56_23250</name>
</gene>
<dbReference type="RefSeq" id="WP_147233273.1">
    <property type="nucleotide sequence ID" value="NZ_JAZHFZ010000016.1"/>
</dbReference>
<evidence type="ECO:0000313" key="1">
    <source>
        <dbReference type="EMBL" id="MEM5342522.1"/>
    </source>
</evidence>
<dbReference type="Proteomes" id="UP001481677">
    <property type="component" value="Unassembled WGS sequence"/>
</dbReference>
<dbReference type="AlphaFoldDB" id="A0A5C6VP36"/>
<reference evidence="2 3" key="1">
    <citation type="journal article" date="2018" name="Int. J. Syst. Evol. Microbiol.">
        <title>Paraburkholderia azotifigens sp. nov., a nitrogen-fixing bacterium isolated from paddy soil.</title>
        <authorList>
            <person name="Choi G.M."/>
            <person name="Im W.T."/>
        </authorList>
    </citation>
    <scope>NUCLEOTIDE SEQUENCE [LARGE SCALE GENOMIC DNA]</scope>
    <source>
        <strain evidence="2 3">NF 2-5-3</strain>
    </source>
</reference>
<comment type="caution">
    <text evidence="2">The sequence shown here is derived from an EMBL/GenBank/DDBJ whole genome shotgun (WGS) entry which is preliminary data.</text>
</comment>
<dbReference type="PANTHER" id="PTHR43737">
    <property type="entry name" value="BLL7424 PROTEIN"/>
    <property type="match status" value="1"/>
</dbReference>
<name>A0A5C6VP36_9BURK</name>
<evidence type="ECO:0000313" key="4">
    <source>
        <dbReference type="Proteomes" id="UP001481677"/>
    </source>
</evidence>
<dbReference type="PANTHER" id="PTHR43737:SF1">
    <property type="entry name" value="DUF1501 DOMAIN-CONTAINING PROTEIN"/>
    <property type="match status" value="1"/>
</dbReference>
<dbReference type="Pfam" id="PF07394">
    <property type="entry name" value="DUF1501"/>
    <property type="match status" value="1"/>
</dbReference>
<keyword evidence="4" id="KW-1185">Reference proteome</keyword>
<protein>
    <submittedName>
        <fullName evidence="2">DUF1501 domain-containing protein</fullName>
    </submittedName>
</protein>
<evidence type="ECO:0000313" key="3">
    <source>
        <dbReference type="Proteomes" id="UP000321776"/>
    </source>
</evidence>
<sequence length="384" mass="41390">MKRRDFLSMAAAAGASLSMSRVFGAPQSGSGKASQLDARATARVRSGKLLILIELKGGNDGLNTVVPFNDPAYYALRKHIAIPRDQVLALDARTALHPALHPLLSLWRDGQLAVVQGVGSERDTASHFRSREIWDTASRADVYRRDGWLMRAAGQCAALNGRFATASFGSVEQGPFAQSASCSEQDWARIDDPEATGVRIDVDEGERGPASSAMLDAGRADALAFKNSIDAALRTVDTMQPHACGAIRVTLDGFDTHGNQLARHAALLTQLADGCAMLRAELVRRGRWRDTLVMTYSEFGRSAHENAYRGTEHGGAAAHFVMGGEVQGGVHGQPPDLTRLDADGRLPAEIDFRRLYATALAAFWKLDAKAVLHDNVAPLPLLRT</sequence>
<dbReference type="EMBL" id="JAZHGA010000017">
    <property type="protein sequence ID" value="MEM5342522.1"/>
    <property type="molecule type" value="Genomic_DNA"/>
</dbReference>
<dbReference type="InterPro" id="IPR010869">
    <property type="entry name" value="DUF1501"/>
</dbReference>
<dbReference type="Proteomes" id="UP000321776">
    <property type="component" value="Unassembled WGS sequence"/>
</dbReference>
<reference evidence="2" key="2">
    <citation type="submission" date="2019-08" db="EMBL/GenBank/DDBJ databases">
        <authorList>
            <person name="Im W.-T."/>
        </authorList>
    </citation>
    <scope>NUCLEOTIDE SEQUENCE</scope>
    <source>
        <strain evidence="2">NF 2-5-3</strain>
    </source>
</reference>
<reference evidence="1 4" key="3">
    <citation type="submission" date="2024-01" db="EMBL/GenBank/DDBJ databases">
        <title>The diversity of rhizobia nodulating Mimosa spp. in eleven states of Brazil covering several biomes is determined by host plant, location, and edaphic factors.</title>
        <authorList>
            <person name="Rouws L."/>
            <person name="Barauna A."/>
            <person name="Beukes C."/>
            <person name="De Faria S.M."/>
            <person name="Gross E."/>
            <person name="Dos Reis Junior F.B."/>
            <person name="Simon M."/>
            <person name="Maluk M."/>
            <person name="Odee D.W."/>
            <person name="Kenicer G."/>
            <person name="Young J.P.W."/>
            <person name="Reis V.M."/>
            <person name="Zilli J."/>
            <person name="James E.K."/>
        </authorList>
    </citation>
    <scope>NUCLEOTIDE SEQUENCE [LARGE SCALE GENOMIC DNA]</scope>
    <source>
        <strain evidence="1 4">JPY530</strain>
    </source>
</reference>
<accession>A0A5C6VP36</accession>
<dbReference type="EMBL" id="VOQS01000001">
    <property type="protein sequence ID" value="TXC86639.1"/>
    <property type="molecule type" value="Genomic_DNA"/>
</dbReference>
<evidence type="ECO:0000313" key="2">
    <source>
        <dbReference type="EMBL" id="TXC86639.1"/>
    </source>
</evidence>